<evidence type="ECO:0000313" key="1">
    <source>
        <dbReference type="EMBL" id="GDY30878.1"/>
    </source>
</evidence>
<reference evidence="2" key="1">
    <citation type="submission" date="2019-04" db="EMBL/GenBank/DDBJ databases">
        <title>Draft genome sequence of Pseudonocardiaceae bacterium SL3-2-4.</title>
        <authorList>
            <person name="Ningsih F."/>
            <person name="Yokota A."/>
            <person name="Sakai Y."/>
            <person name="Nanatani K."/>
            <person name="Yabe S."/>
            <person name="Oetari A."/>
            <person name="Sjamsuridzal W."/>
        </authorList>
    </citation>
    <scope>NUCLEOTIDE SEQUENCE [LARGE SCALE GENOMIC DNA]</scope>
    <source>
        <strain evidence="2">SL3-2-4</strain>
    </source>
</reference>
<gene>
    <name evidence="1" type="ORF">GTS_25110</name>
</gene>
<evidence type="ECO:0000313" key="2">
    <source>
        <dbReference type="Proteomes" id="UP000298860"/>
    </source>
</evidence>
<dbReference type="EMBL" id="BJFL01000010">
    <property type="protein sequence ID" value="GDY30878.1"/>
    <property type="molecule type" value="Genomic_DNA"/>
</dbReference>
<organism evidence="1 2">
    <name type="scientific">Gandjariella thermophila</name>
    <dbReference type="NCBI Taxonomy" id="1931992"/>
    <lineage>
        <taxon>Bacteria</taxon>
        <taxon>Bacillati</taxon>
        <taxon>Actinomycetota</taxon>
        <taxon>Actinomycetes</taxon>
        <taxon>Pseudonocardiales</taxon>
        <taxon>Pseudonocardiaceae</taxon>
        <taxon>Gandjariella</taxon>
    </lineage>
</organism>
<comment type="caution">
    <text evidence="1">The sequence shown here is derived from an EMBL/GenBank/DDBJ whole genome shotgun (WGS) entry which is preliminary data.</text>
</comment>
<dbReference type="Proteomes" id="UP000298860">
    <property type="component" value="Unassembled WGS sequence"/>
</dbReference>
<name>A0A4D4J897_9PSEU</name>
<dbReference type="AlphaFoldDB" id="A0A4D4J897"/>
<accession>A0A4D4J897</accession>
<sequence>MNGVTSAVRNALTLAGCLALLGVGCAVALSALESYSAPPTRTARVAVRVEAWTSSAVMRVRTLSTVRVGGLSGTDVPSGTPLDVVSATLAGADAVPPHPQVGSVLGCDVRIRRNPQGETVVDLANCVPSTTTNPRS</sequence>
<keyword evidence="2" id="KW-1185">Reference proteome</keyword>
<proteinExistence type="predicted"/>
<protein>
    <submittedName>
        <fullName evidence="1">Uncharacterized protein</fullName>
    </submittedName>
</protein>